<keyword evidence="1" id="KW-0732">Signal</keyword>
<evidence type="ECO:0000256" key="1">
    <source>
        <dbReference type="SAM" id="SignalP"/>
    </source>
</evidence>
<evidence type="ECO:0000313" key="3">
    <source>
        <dbReference type="Proteomes" id="UP000019364"/>
    </source>
</evidence>
<feature type="signal peptide" evidence="1">
    <location>
        <begin position="1"/>
        <end position="24"/>
    </location>
</feature>
<protein>
    <submittedName>
        <fullName evidence="2">Uncharacterized protein</fullName>
    </submittedName>
</protein>
<keyword evidence="3" id="KW-1185">Reference proteome</keyword>
<dbReference type="AlphaFoldDB" id="W7YV65"/>
<gene>
    <name evidence="2" type="ORF">JCM16418_2582</name>
</gene>
<dbReference type="RefSeq" id="WP_036648991.1">
    <property type="nucleotide sequence ID" value="NZ_BAVZ01000007.1"/>
</dbReference>
<dbReference type="eggNOG" id="ENOG5032C92">
    <property type="taxonomic scope" value="Bacteria"/>
</dbReference>
<sequence>MKKMFLSLTLLFTMVFSFASSAFAYSETWPADYLQGTVYLEGNYTNTGSTTDILYLQLYQVTPRGDQLVSTNTVTLGAGQSAVKKVLIGSNLLFGQYRLVLSGSNFWSVAAGYTY</sequence>
<feature type="chain" id="PRO_5004904640" evidence="1">
    <location>
        <begin position="25"/>
        <end position="115"/>
    </location>
</feature>
<comment type="caution">
    <text evidence="2">The sequence shown here is derived from an EMBL/GenBank/DDBJ whole genome shotgun (WGS) entry which is preliminary data.</text>
</comment>
<reference evidence="2 3" key="1">
    <citation type="journal article" date="2014" name="Genome Announc.">
        <title>Draft Genome Sequence of Paenibacillus pini JCM 16418T, Isolated from the Rhizosphere of Pine Tree.</title>
        <authorList>
            <person name="Yuki M."/>
            <person name="Oshima K."/>
            <person name="Suda W."/>
            <person name="Oshida Y."/>
            <person name="Kitamura K."/>
            <person name="Iida Y."/>
            <person name="Hattori M."/>
            <person name="Ohkuma M."/>
        </authorList>
    </citation>
    <scope>NUCLEOTIDE SEQUENCE [LARGE SCALE GENOMIC DNA]</scope>
    <source>
        <strain evidence="2 3">JCM 16418</strain>
    </source>
</reference>
<dbReference type="Proteomes" id="UP000019364">
    <property type="component" value="Unassembled WGS sequence"/>
</dbReference>
<organism evidence="2 3">
    <name type="scientific">Paenibacillus pini JCM 16418</name>
    <dbReference type="NCBI Taxonomy" id="1236976"/>
    <lineage>
        <taxon>Bacteria</taxon>
        <taxon>Bacillati</taxon>
        <taxon>Bacillota</taxon>
        <taxon>Bacilli</taxon>
        <taxon>Bacillales</taxon>
        <taxon>Paenibacillaceae</taxon>
        <taxon>Paenibacillus</taxon>
    </lineage>
</organism>
<proteinExistence type="predicted"/>
<name>W7YV65_9BACL</name>
<dbReference type="EMBL" id="BAVZ01000007">
    <property type="protein sequence ID" value="GAF08501.1"/>
    <property type="molecule type" value="Genomic_DNA"/>
</dbReference>
<accession>W7YV65</accession>
<evidence type="ECO:0000313" key="2">
    <source>
        <dbReference type="EMBL" id="GAF08501.1"/>
    </source>
</evidence>